<name>A0A832WIJ6_PYRHR</name>
<sequence>MIGEIYYSRKFLLHKPKNYHPENPGRLWIILTAIRELGLENQIVEPLPIDEAQIYKIHDPEYVKRIRGLSLNGGGYLDADTYVNQRTWEVAMLALGASRLATLSALEYGGLNMALVRPPGHHAGRRGRALGAPTLGFCIFNNSAMAALTCKEETGEALIIDFDAHHGNGTQEIFWNDPEVVHVDLHERDIYPGSGDVNEIGGYNARGSKINIPMPHYSDDGDYIYAWNEIVLPIVERVKPKVIIVSAGFDGFKGDGLTTLKLTEIFYSYAGVTLRKYPLVLILEGGYSSGLKRGFPAFIMGYEEDKIKRDEGQPSYETLKVVEEVKDILSPWWPL</sequence>
<organism evidence="2 3">
    <name type="scientific">Pyrococcus horikoshii</name>
    <dbReference type="NCBI Taxonomy" id="53953"/>
    <lineage>
        <taxon>Archaea</taxon>
        <taxon>Methanobacteriati</taxon>
        <taxon>Methanobacteriota</taxon>
        <taxon>Thermococci</taxon>
        <taxon>Thermococcales</taxon>
        <taxon>Thermococcaceae</taxon>
        <taxon>Pyrococcus</taxon>
    </lineage>
</organism>
<dbReference type="PANTHER" id="PTHR10625">
    <property type="entry name" value="HISTONE DEACETYLASE HDAC1-RELATED"/>
    <property type="match status" value="1"/>
</dbReference>
<dbReference type="SUPFAM" id="SSF52768">
    <property type="entry name" value="Arginase/deacetylase"/>
    <property type="match status" value="1"/>
</dbReference>
<evidence type="ECO:0000259" key="1">
    <source>
        <dbReference type="Pfam" id="PF00850"/>
    </source>
</evidence>
<dbReference type="PANTHER" id="PTHR10625:SF10">
    <property type="entry name" value="HISTONE DEACETYLASE HDAC1"/>
    <property type="match status" value="1"/>
</dbReference>
<dbReference type="GO" id="GO:0004407">
    <property type="term" value="F:histone deacetylase activity"/>
    <property type="evidence" value="ECO:0007669"/>
    <property type="project" value="TreeGrafter"/>
</dbReference>
<comment type="caution">
    <text evidence="2">The sequence shown here is derived from an EMBL/GenBank/DDBJ whole genome shotgun (WGS) entry which is preliminary data.</text>
</comment>
<dbReference type="GeneID" id="1443593"/>
<dbReference type="RefSeq" id="WP_010885357.1">
    <property type="nucleotide sequence ID" value="NZ_DUJN01000002.1"/>
</dbReference>
<evidence type="ECO:0000313" key="2">
    <source>
        <dbReference type="EMBL" id="HII60277.1"/>
    </source>
</evidence>
<accession>A0A832WIJ6</accession>
<dbReference type="GO" id="GO:0040029">
    <property type="term" value="P:epigenetic regulation of gene expression"/>
    <property type="evidence" value="ECO:0007669"/>
    <property type="project" value="TreeGrafter"/>
</dbReference>
<evidence type="ECO:0000313" key="3">
    <source>
        <dbReference type="Proteomes" id="UP000617544"/>
    </source>
</evidence>
<dbReference type="InterPro" id="IPR023801">
    <property type="entry name" value="His_deacetylse_dom"/>
</dbReference>
<feature type="domain" description="Histone deacetylase" evidence="1">
    <location>
        <begin position="20"/>
        <end position="289"/>
    </location>
</feature>
<dbReference type="InterPro" id="IPR023696">
    <property type="entry name" value="Ureohydrolase_dom_sf"/>
</dbReference>
<dbReference type="CDD" id="cd10001">
    <property type="entry name" value="HDAC_classII_APAH"/>
    <property type="match status" value="1"/>
</dbReference>
<dbReference type="InterPro" id="IPR000286">
    <property type="entry name" value="HDACs"/>
</dbReference>
<dbReference type="Pfam" id="PF00850">
    <property type="entry name" value="Hist_deacetyl"/>
    <property type="match status" value="1"/>
</dbReference>
<dbReference type="EMBL" id="DUJN01000002">
    <property type="protein sequence ID" value="HII60277.1"/>
    <property type="molecule type" value="Genomic_DNA"/>
</dbReference>
<dbReference type="Proteomes" id="UP000617544">
    <property type="component" value="Unassembled WGS sequence"/>
</dbReference>
<dbReference type="Gene3D" id="3.40.800.20">
    <property type="entry name" value="Histone deacetylase domain"/>
    <property type="match status" value="1"/>
</dbReference>
<protein>
    <submittedName>
        <fullName evidence="2">Histone deacetylase family protein</fullName>
    </submittedName>
</protein>
<dbReference type="OMA" id="FFQHPFY"/>
<proteinExistence type="predicted"/>
<dbReference type="AlphaFoldDB" id="A0A832WIJ6"/>
<dbReference type="InterPro" id="IPR037138">
    <property type="entry name" value="His_deacetylse_dom_sf"/>
</dbReference>
<dbReference type="PRINTS" id="PR01270">
    <property type="entry name" value="HDASUPER"/>
</dbReference>
<gene>
    <name evidence="2" type="ORF">HA331_00620</name>
</gene>
<reference evidence="2" key="1">
    <citation type="journal article" date="2020" name="bioRxiv">
        <title>A rank-normalized archaeal taxonomy based on genome phylogeny resolves widespread incomplete and uneven classifications.</title>
        <authorList>
            <person name="Rinke C."/>
            <person name="Chuvochina M."/>
            <person name="Mussig A.J."/>
            <person name="Chaumeil P.-A."/>
            <person name="Waite D.W."/>
            <person name="Whitman W.B."/>
            <person name="Parks D.H."/>
            <person name="Hugenholtz P."/>
        </authorList>
    </citation>
    <scope>NUCLEOTIDE SEQUENCE</scope>
    <source>
        <strain evidence="2">UBA8834</strain>
    </source>
</reference>